<dbReference type="GO" id="GO:0031966">
    <property type="term" value="C:mitochondrial membrane"/>
    <property type="evidence" value="ECO:0007669"/>
    <property type="project" value="UniProtKB-SubCell"/>
</dbReference>
<dbReference type="PANTHER" id="PTHR11435">
    <property type="entry name" value="NADH UBIQUINONE OXIDOREDUCTASE SUBUNIT ND6"/>
    <property type="match status" value="1"/>
</dbReference>
<keyword evidence="10 15" id="KW-1133">Transmembrane helix</keyword>
<evidence type="ECO:0000256" key="3">
    <source>
        <dbReference type="ARBA" id="ARBA00012944"/>
    </source>
</evidence>
<keyword evidence="5 15" id="KW-0813">Transport</keyword>
<evidence type="ECO:0000313" key="17">
    <source>
        <dbReference type="EMBL" id="BAH70393.1"/>
    </source>
</evidence>
<dbReference type="EMBL" id="AB218883">
    <property type="protein sequence ID" value="BAH70393.1"/>
    <property type="molecule type" value="Genomic_DNA"/>
</dbReference>
<feature type="chain" id="PRO_5002943776" description="NADH-ubiquinone oxidoreductase chain 6" evidence="16">
    <location>
        <begin position="22"/>
        <end position="174"/>
    </location>
</feature>
<dbReference type="PANTHER" id="PTHR11435:SF1">
    <property type="entry name" value="NADH-UBIQUINONE OXIDOREDUCTASE CHAIN 6"/>
    <property type="match status" value="1"/>
</dbReference>
<accession>C4T873</accession>
<sequence length="174" mass="18373">MSYLLFTLFFCLIFGLLGVVSHPSPYFGAVSLVVSAAVGCGVLVGFGGTFVSLVLFLIYLGGMLVVFGYSVALASDPHPDTWGSWSVGLYLLGYVFLVVVLWGLFGDFCGLSIYGLVGGNIGELFVLRGDFDGVSLFYSVGGVGLLLCGWGLLLTLFVVLELSRGVSRGTLRAV</sequence>
<evidence type="ECO:0000256" key="2">
    <source>
        <dbReference type="ARBA" id="ARBA00005698"/>
    </source>
</evidence>
<dbReference type="GO" id="GO:0008137">
    <property type="term" value="F:NADH dehydrogenase (ubiquinone) activity"/>
    <property type="evidence" value="ECO:0007669"/>
    <property type="project" value="UniProtKB-UniRule"/>
</dbReference>
<reference evidence="17" key="1">
    <citation type="journal article" date="2009" name="Gene">
        <title>Mitogenomic perspectives into iguanid phylogeny and biogeography: Gondwanan vicariance for the origin of Madagascan oplurines.</title>
        <authorList>
            <person name="Okajima Y."/>
            <person name="Kumazawa Y."/>
        </authorList>
    </citation>
    <scope>NUCLEOTIDE SEQUENCE</scope>
</reference>
<evidence type="ECO:0000256" key="14">
    <source>
        <dbReference type="ARBA" id="ARBA00049551"/>
    </source>
</evidence>
<keyword evidence="16" id="KW-0732">Signal</keyword>
<protein>
    <recommendedName>
        <fullName evidence="4 15">NADH-ubiquinone oxidoreductase chain 6</fullName>
        <ecNumber evidence="3 15">7.1.1.2</ecNumber>
    </recommendedName>
</protein>
<dbReference type="Pfam" id="PF00499">
    <property type="entry name" value="Oxidored_q3"/>
    <property type="match status" value="1"/>
</dbReference>
<organism evidence="17">
    <name type="scientific">Basiliscus vittatus</name>
    <name type="common">Brown basilisk</name>
    <dbReference type="NCBI Taxonomy" id="211979"/>
    <lineage>
        <taxon>Eukaryota</taxon>
        <taxon>Metazoa</taxon>
        <taxon>Chordata</taxon>
        <taxon>Craniata</taxon>
        <taxon>Vertebrata</taxon>
        <taxon>Euteleostomi</taxon>
        <taxon>Lepidosauria</taxon>
        <taxon>Squamata</taxon>
        <taxon>Bifurcata</taxon>
        <taxon>Unidentata</taxon>
        <taxon>Episquamata</taxon>
        <taxon>Toxicofera</taxon>
        <taxon>Iguania</taxon>
        <taxon>Iguanidae</taxon>
        <taxon>Corytophaninae</taxon>
        <taxon>Basiliscus</taxon>
    </lineage>
</organism>
<proteinExistence type="inferred from homology"/>
<keyword evidence="8 15" id="KW-1278">Translocase</keyword>
<evidence type="ECO:0000256" key="8">
    <source>
        <dbReference type="ARBA" id="ARBA00022967"/>
    </source>
</evidence>
<keyword evidence="12 15" id="KW-0496">Mitochondrion</keyword>
<evidence type="ECO:0000256" key="4">
    <source>
        <dbReference type="ARBA" id="ARBA00021095"/>
    </source>
</evidence>
<evidence type="ECO:0000256" key="1">
    <source>
        <dbReference type="ARBA" id="ARBA00004225"/>
    </source>
</evidence>
<evidence type="ECO:0000256" key="6">
    <source>
        <dbReference type="ARBA" id="ARBA00022660"/>
    </source>
</evidence>
<dbReference type="RefSeq" id="YP_002970858.1">
    <property type="nucleotide sequence ID" value="NC_012829.1"/>
</dbReference>
<gene>
    <name evidence="17" type="primary">ND6</name>
</gene>
<dbReference type="InterPro" id="IPR001457">
    <property type="entry name" value="NADH_UbQ/plastoQ_OxRdtase_su6"/>
</dbReference>
<keyword evidence="15" id="KW-0830">Ubiquinone</keyword>
<evidence type="ECO:0000256" key="12">
    <source>
        <dbReference type="ARBA" id="ARBA00023128"/>
    </source>
</evidence>
<keyword evidence="11 15" id="KW-0520">NAD</keyword>
<dbReference type="InterPro" id="IPR042106">
    <property type="entry name" value="Nuo/plastoQ_OxRdtase_6_NuoJ"/>
</dbReference>
<keyword evidence="7 15" id="KW-0812">Transmembrane</keyword>
<dbReference type="EC" id="7.1.1.2" evidence="3 15"/>
<evidence type="ECO:0000256" key="5">
    <source>
        <dbReference type="ARBA" id="ARBA00022448"/>
    </source>
</evidence>
<evidence type="ECO:0000256" key="10">
    <source>
        <dbReference type="ARBA" id="ARBA00022989"/>
    </source>
</evidence>
<dbReference type="InterPro" id="IPR050269">
    <property type="entry name" value="ComplexI_Subunit6"/>
</dbReference>
<comment type="subcellular location">
    <subcellularLocation>
        <location evidence="1 15">Mitochondrion membrane</location>
        <topology evidence="1 15">Multi-pass membrane protein</topology>
    </subcellularLocation>
</comment>
<dbReference type="Gene3D" id="1.20.120.1200">
    <property type="entry name" value="NADH-ubiquinone/plastoquinone oxidoreductase chain 6, subunit NuoJ"/>
    <property type="match status" value="1"/>
</dbReference>
<geneLocation type="mitochondrion" evidence="17"/>
<evidence type="ECO:0000256" key="11">
    <source>
        <dbReference type="ARBA" id="ARBA00023027"/>
    </source>
</evidence>
<comment type="function">
    <text evidence="15">Core subunit of the mitochondrial membrane respiratory chain NADH dehydrogenase (Complex I) which catalyzes electron transfer from NADH through the respiratory chain, using ubiquinone as an electron acceptor. Essential for the catalytic activity and assembly of complex I.</text>
</comment>
<evidence type="ECO:0000256" key="16">
    <source>
        <dbReference type="SAM" id="SignalP"/>
    </source>
</evidence>
<feature type="signal peptide" evidence="16">
    <location>
        <begin position="1"/>
        <end position="21"/>
    </location>
</feature>
<feature type="transmembrane region" description="Helical" evidence="15">
    <location>
        <begin position="51"/>
        <end position="75"/>
    </location>
</feature>
<comment type="similarity">
    <text evidence="2 15">Belongs to the complex I subunit 6 family.</text>
</comment>
<keyword evidence="9 15" id="KW-0249">Electron transport</keyword>
<evidence type="ECO:0000256" key="15">
    <source>
        <dbReference type="RuleBase" id="RU004430"/>
    </source>
</evidence>
<comment type="catalytic activity">
    <reaction evidence="14 15">
        <text>a ubiquinone + NADH + 5 H(+)(in) = a ubiquinol + NAD(+) + 4 H(+)(out)</text>
        <dbReference type="Rhea" id="RHEA:29091"/>
        <dbReference type="Rhea" id="RHEA-COMP:9565"/>
        <dbReference type="Rhea" id="RHEA-COMP:9566"/>
        <dbReference type="ChEBI" id="CHEBI:15378"/>
        <dbReference type="ChEBI" id="CHEBI:16389"/>
        <dbReference type="ChEBI" id="CHEBI:17976"/>
        <dbReference type="ChEBI" id="CHEBI:57540"/>
        <dbReference type="ChEBI" id="CHEBI:57945"/>
        <dbReference type="EC" id="7.1.1.2"/>
    </reaction>
</comment>
<evidence type="ECO:0000256" key="9">
    <source>
        <dbReference type="ARBA" id="ARBA00022982"/>
    </source>
</evidence>
<evidence type="ECO:0000256" key="13">
    <source>
        <dbReference type="ARBA" id="ARBA00023136"/>
    </source>
</evidence>
<feature type="transmembrane region" description="Helical" evidence="15">
    <location>
        <begin position="87"/>
        <end position="116"/>
    </location>
</feature>
<evidence type="ECO:0000256" key="7">
    <source>
        <dbReference type="ARBA" id="ARBA00022692"/>
    </source>
</evidence>
<keyword evidence="13 15" id="KW-0472">Membrane</keyword>
<feature type="transmembrane region" description="Helical" evidence="15">
    <location>
        <begin position="136"/>
        <end position="160"/>
    </location>
</feature>
<dbReference type="CTD" id="4541"/>
<dbReference type="GeneID" id="7996552"/>
<keyword evidence="6 15" id="KW-0679">Respiratory chain</keyword>
<dbReference type="AlphaFoldDB" id="C4T873"/>
<name>C4T873_BASVI</name>